<accession>H6QBQ6</accession>
<dbReference type="EMBL" id="CP003316">
    <property type="protein sequence ID" value="AFA40549.1"/>
    <property type="molecule type" value="Genomic_DNA"/>
</dbReference>
<protein>
    <submittedName>
        <fullName evidence="3">RecA/RadA recombinase</fullName>
    </submittedName>
</protein>
<feature type="domain" description="Rad51-like C-terminal" evidence="2">
    <location>
        <begin position="2"/>
        <end position="83"/>
    </location>
</feature>
<sequence length="100" mass="11808">MEIVVKFGSGKTQLCHQLVVMVQLPEERVGWGRRPYILMENTSRSERIMQIAKARGLYLDKAFRNIFYYAMAYSSDFKVILIESPLYLYNCFINIYKIIL</sequence>
<evidence type="ECO:0000256" key="1">
    <source>
        <dbReference type="ARBA" id="ARBA00023125"/>
    </source>
</evidence>
<dbReference type="GO" id="GO:0003677">
    <property type="term" value="F:DNA binding"/>
    <property type="evidence" value="ECO:0007669"/>
    <property type="project" value="UniProtKB-KW"/>
</dbReference>
<evidence type="ECO:0000313" key="3">
    <source>
        <dbReference type="EMBL" id="AFA40549.1"/>
    </source>
</evidence>
<name>H6QBQ6_PYROT</name>
<evidence type="ECO:0000259" key="2">
    <source>
        <dbReference type="Pfam" id="PF08423"/>
    </source>
</evidence>
<dbReference type="InterPro" id="IPR027417">
    <property type="entry name" value="P-loop_NTPase"/>
</dbReference>
<dbReference type="PANTHER" id="PTHR22942">
    <property type="entry name" value="RECA/RAD51/RADA DNA STRAND-PAIRING FAMILY MEMBER"/>
    <property type="match status" value="1"/>
</dbReference>
<organism evidence="3 4">
    <name type="scientific">Pyrobaculum oguniense (strain DSM 13380 / JCM 10595 / TE7)</name>
    <dbReference type="NCBI Taxonomy" id="698757"/>
    <lineage>
        <taxon>Archaea</taxon>
        <taxon>Thermoproteota</taxon>
        <taxon>Thermoprotei</taxon>
        <taxon>Thermoproteales</taxon>
        <taxon>Thermoproteaceae</taxon>
        <taxon>Pyrobaculum</taxon>
    </lineage>
</organism>
<dbReference type="PANTHER" id="PTHR22942:SF30">
    <property type="entry name" value="MEIOTIC RECOMBINATION PROTEIN DMC1_LIM15 HOMOLOG"/>
    <property type="match status" value="1"/>
</dbReference>
<dbReference type="STRING" id="698757.Pogu_2522"/>
<reference evidence="3 4" key="1">
    <citation type="journal article" date="2012" name="Stand. Genomic Sci.">
        <title>Complete genome sequence of Pyrobaculum oguniense.</title>
        <authorList>
            <person name="Bernick D.L."/>
            <person name="Karplus K."/>
            <person name="Lui L.M."/>
            <person name="Coker J.K."/>
            <person name="Murphy J.N."/>
            <person name="Chan P.P."/>
            <person name="Cozen A.E."/>
            <person name="Lowe T.M."/>
        </authorList>
    </citation>
    <scope>NUCLEOTIDE SEQUENCE [LARGE SCALE GENOMIC DNA]</scope>
    <source>
        <strain evidence="3 4">TE7</strain>
    </source>
</reference>
<evidence type="ECO:0000313" key="4">
    <source>
        <dbReference type="Proteomes" id="UP000009062"/>
    </source>
</evidence>
<gene>
    <name evidence="3" type="ordered locus">Pogu_2522</name>
</gene>
<proteinExistence type="predicted"/>
<dbReference type="HOGENOM" id="CLU_2299458_0_0_2"/>
<keyword evidence="1" id="KW-0238">DNA-binding</keyword>
<dbReference type="Proteomes" id="UP000009062">
    <property type="component" value="Chromosome"/>
</dbReference>
<dbReference type="SUPFAM" id="SSF52540">
    <property type="entry name" value="P-loop containing nucleoside triphosphate hydrolases"/>
    <property type="match status" value="1"/>
</dbReference>
<dbReference type="AlphaFoldDB" id="H6QBQ6"/>
<dbReference type="KEGG" id="pog:Pogu_2522"/>
<dbReference type="InterPro" id="IPR013632">
    <property type="entry name" value="Rad51_C"/>
</dbReference>
<keyword evidence="4" id="KW-1185">Reference proteome</keyword>
<dbReference type="Gene3D" id="3.40.50.300">
    <property type="entry name" value="P-loop containing nucleotide triphosphate hydrolases"/>
    <property type="match status" value="1"/>
</dbReference>
<dbReference type="Pfam" id="PF08423">
    <property type="entry name" value="Rad51"/>
    <property type="match status" value="1"/>
</dbReference>
<dbReference type="eggNOG" id="arCOG00415">
    <property type="taxonomic scope" value="Archaea"/>
</dbReference>